<dbReference type="Proteomes" id="UP000528734">
    <property type="component" value="Unassembled WGS sequence"/>
</dbReference>
<proteinExistence type="predicted"/>
<keyword evidence="2" id="KW-1185">Reference proteome</keyword>
<accession>A0A7Y4M4D8</accession>
<comment type="caution">
    <text evidence="1">The sequence shown here is derived from an EMBL/GenBank/DDBJ whole genome shotgun (WGS) entry which is preliminary data.</text>
</comment>
<dbReference type="SUPFAM" id="SSF55961">
    <property type="entry name" value="Bet v1-like"/>
    <property type="match status" value="1"/>
</dbReference>
<evidence type="ECO:0000313" key="1">
    <source>
        <dbReference type="EMBL" id="NOJ49005.1"/>
    </source>
</evidence>
<sequence>MTSIHKQIIIDAKPDDVWDALRDFGALHTRLVPGFVTDTKLDGDARIVTFSNGTVAREILVDCDETRRRLVYAIVSERIRQHSASAQVFAEADGRTRFVWIADVLPNEIAPYMDAQMDLGLAAMQKALGRSAA</sequence>
<dbReference type="RefSeq" id="WP_171711912.1">
    <property type="nucleotide sequence ID" value="NZ_JAAVLW010000006.1"/>
</dbReference>
<dbReference type="InterPro" id="IPR019587">
    <property type="entry name" value="Polyketide_cyclase/dehydratase"/>
</dbReference>
<dbReference type="EMBL" id="JAAVLW010000006">
    <property type="protein sequence ID" value="NOJ49005.1"/>
    <property type="molecule type" value="Genomic_DNA"/>
</dbReference>
<dbReference type="InterPro" id="IPR023393">
    <property type="entry name" value="START-like_dom_sf"/>
</dbReference>
<gene>
    <name evidence="1" type="ORF">HCN50_22600</name>
</gene>
<protein>
    <submittedName>
        <fullName evidence="1">SRPBCC family protein</fullName>
    </submittedName>
</protein>
<name>A0A7Y4M4D8_9BRAD</name>
<dbReference type="CDD" id="cd07821">
    <property type="entry name" value="PYR_PYL_RCAR_like"/>
    <property type="match status" value="1"/>
</dbReference>
<dbReference type="Gene3D" id="3.30.530.20">
    <property type="match status" value="1"/>
</dbReference>
<dbReference type="AlphaFoldDB" id="A0A7Y4M4D8"/>
<evidence type="ECO:0000313" key="2">
    <source>
        <dbReference type="Proteomes" id="UP000528734"/>
    </source>
</evidence>
<reference evidence="1 2" key="1">
    <citation type="submission" date="2020-03" db="EMBL/GenBank/DDBJ databases">
        <title>Bradyrhizobium diversity isolated from nodules of Muelleranthus trifoliolatus.</title>
        <authorList>
            <person name="Klepa M."/>
            <person name="Helene L."/>
            <person name="Hungria M."/>
        </authorList>
    </citation>
    <scope>NUCLEOTIDE SEQUENCE [LARGE SCALE GENOMIC DNA]</scope>
    <source>
        <strain evidence="1 2">WSM 1744</strain>
    </source>
</reference>
<dbReference type="Pfam" id="PF10604">
    <property type="entry name" value="Polyketide_cyc2"/>
    <property type="match status" value="1"/>
</dbReference>
<organism evidence="1 2">
    <name type="scientific">Bradyrhizobium archetypum</name>
    <dbReference type="NCBI Taxonomy" id="2721160"/>
    <lineage>
        <taxon>Bacteria</taxon>
        <taxon>Pseudomonadati</taxon>
        <taxon>Pseudomonadota</taxon>
        <taxon>Alphaproteobacteria</taxon>
        <taxon>Hyphomicrobiales</taxon>
        <taxon>Nitrobacteraceae</taxon>
        <taxon>Bradyrhizobium</taxon>
    </lineage>
</organism>